<sequence length="527" mass="53583">MVAHLLRLKLALLRNSLRRSTMQVVGLVIGGLYGLGILAMVMVGLVALGAQGPEAIGTVIVLAGSALFLGWLIIPVVASGLDMTLDPARFTTYSIPMKSLLAGLALSSFIGVPGAVTLLATVGTAAAWWQHPLSALVAVLCGALAALTCIVASRAITAASASLASSRKFKDFSGMVLLVPLILLGPIITGVTAGIQDLQEYLPSLANTLSWTPLGAVWAVPAEVAAGHWVLAGAKLVIALAAVAALTLIWKICLAKALVTPAYAGSSRRSAGHMGFFKLFAATPTGAVAARSMTYWFRDPRYGTGLIMAPLLPLVFVFAGSQAAGTGSLGITLGLGGVLAAFLIVWSISSDISYDNTAFALHLAAGVSGTADRSGRALAAGTLGLLLGVLYAVVGAGIGGSWALLPATLGLTIGVVGSALGLASVFSSRFTMNAPLPGDSPMKSRPGNNFPAMLVQLAGFAGVGVLIVPELVLTIIALATHQPLFGWISLAVGVVLGGALLLAGIRMGAGQYNRRAPELLLAVSADR</sequence>
<dbReference type="AlphaFoldDB" id="A0A2V5LB37"/>
<feature type="transmembrane region" description="Helical" evidence="1">
    <location>
        <begin position="55"/>
        <end position="78"/>
    </location>
</feature>
<keyword evidence="1" id="KW-0812">Transmembrane</keyword>
<dbReference type="Proteomes" id="UP000247832">
    <property type="component" value="Unassembled WGS sequence"/>
</dbReference>
<evidence type="ECO:0000256" key="1">
    <source>
        <dbReference type="SAM" id="Phobius"/>
    </source>
</evidence>
<feature type="transmembrane region" description="Helical" evidence="1">
    <location>
        <begin position="176"/>
        <end position="195"/>
    </location>
</feature>
<feature type="transmembrane region" description="Helical" evidence="1">
    <location>
        <begin position="453"/>
        <end position="478"/>
    </location>
</feature>
<dbReference type="EMBL" id="QJVD01000004">
    <property type="protein sequence ID" value="PYI68709.1"/>
    <property type="molecule type" value="Genomic_DNA"/>
</dbReference>
<feature type="transmembrane region" description="Helical" evidence="1">
    <location>
        <begin position="24"/>
        <end position="49"/>
    </location>
</feature>
<organism evidence="2 3">
    <name type="scientific">Arthrobacter livingstonensis</name>
    <dbReference type="NCBI Taxonomy" id="670078"/>
    <lineage>
        <taxon>Bacteria</taxon>
        <taxon>Bacillati</taxon>
        <taxon>Actinomycetota</taxon>
        <taxon>Actinomycetes</taxon>
        <taxon>Micrococcales</taxon>
        <taxon>Micrococcaceae</taxon>
        <taxon>Arthrobacter</taxon>
    </lineage>
</organism>
<reference evidence="2 3" key="1">
    <citation type="submission" date="2018-05" db="EMBL/GenBank/DDBJ databases">
        <title>Genetic diversity of glacier-inhabiting Cryobacterium bacteria in China and description of Cryobacterium mengkeensis sp. nov. and Arthrobacter glacialis sp. nov.</title>
        <authorList>
            <person name="Liu Q."/>
            <person name="Xin Y.-H."/>
        </authorList>
    </citation>
    <scope>NUCLEOTIDE SEQUENCE [LARGE SCALE GENOMIC DNA]</scope>
    <source>
        <strain evidence="2 3">LI2</strain>
    </source>
</reference>
<proteinExistence type="predicted"/>
<keyword evidence="1" id="KW-0472">Membrane</keyword>
<evidence type="ECO:0000313" key="3">
    <source>
        <dbReference type="Proteomes" id="UP000247832"/>
    </source>
</evidence>
<feature type="transmembrane region" description="Helical" evidence="1">
    <location>
        <begin position="302"/>
        <end position="321"/>
    </location>
</feature>
<keyword evidence="1" id="KW-1133">Transmembrane helix</keyword>
<feature type="transmembrane region" description="Helical" evidence="1">
    <location>
        <begin position="238"/>
        <end position="259"/>
    </location>
</feature>
<feature type="transmembrane region" description="Helical" evidence="1">
    <location>
        <begin position="383"/>
        <end position="405"/>
    </location>
</feature>
<feature type="transmembrane region" description="Helical" evidence="1">
    <location>
        <begin position="411"/>
        <end position="432"/>
    </location>
</feature>
<protein>
    <submittedName>
        <fullName evidence="2">Transporter</fullName>
    </submittedName>
</protein>
<dbReference type="OrthoDB" id="3261041at2"/>
<feature type="transmembrane region" description="Helical" evidence="1">
    <location>
        <begin position="99"/>
        <end position="129"/>
    </location>
</feature>
<evidence type="ECO:0000313" key="2">
    <source>
        <dbReference type="EMBL" id="PYI68709.1"/>
    </source>
</evidence>
<feature type="transmembrane region" description="Helical" evidence="1">
    <location>
        <begin position="135"/>
        <end position="156"/>
    </location>
</feature>
<keyword evidence="3" id="KW-1185">Reference proteome</keyword>
<feature type="transmembrane region" description="Helical" evidence="1">
    <location>
        <begin position="484"/>
        <end position="505"/>
    </location>
</feature>
<accession>A0A2V5LB37</accession>
<comment type="caution">
    <text evidence="2">The sequence shown here is derived from an EMBL/GenBank/DDBJ whole genome shotgun (WGS) entry which is preliminary data.</text>
</comment>
<feature type="transmembrane region" description="Helical" evidence="1">
    <location>
        <begin position="327"/>
        <end position="346"/>
    </location>
</feature>
<gene>
    <name evidence="2" type="ORF">CVV68_05265</name>
</gene>
<name>A0A2V5LB37_9MICC</name>